<comment type="caution">
    <text evidence="3">The sequence shown here is derived from an EMBL/GenBank/DDBJ whole genome shotgun (WGS) entry which is preliminary data.</text>
</comment>
<evidence type="ECO:0000313" key="3">
    <source>
        <dbReference type="EMBL" id="GAA2777315.1"/>
    </source>
</evidence>
<gene>
    <name evidence="3" type="ORF">GCM10010470_07970</name>
</gene>
<reference evidence="3 4" key="1">
    <citation type="journal article" date="2019" name="Int. J. Syst. Evol. Microbiol.">
        <title>The Global Catalogue of Microorganisms (GCM) 10K type strain sequencing project: providing services to taxonomists for standard genome sequencing and annotation.</title>
        <authorList>
            <consortium name="The Broad Institute Genomics Platform"/>
            <consortium name="The Broad Institute Genome Sequencing Center for Infectious Disease"/>
            <person name="Wu L."/>
            <person name="Ma J."/>
        </authorList>
    </citation>
    <scope>NUCLEOTIDE SEQUENCE [LARGE SCALE GENOMIC DNA]</scope>
    <source>
        <strain evidence="3 4">JCM 9383</strain>
    </source>
</reference>
<evidence type="ECO:0008006" key="5">
    <source>
        <dbReference type="Google" id="ProtNLM"/>
    </source>
</evidence>
<proteinExistence type="predicted"/>
<dbReference type="EMBL" id="BAAAUX010000003">
    <property type="protein sequence ID" value="GAA2777315.1"/>
    <property type="molecule type" value="Genomic_DNA"/>
</dbReference>
<dbReference type="NCBIfam" id="TIGR02679">
    <property type="entry name" value="TIGR02679 family protein"/>
    <property type="match status" value="1"/>
</dbReference>
<protein>
    <recommendedName>
        <fullName evidence="5">TIGR02679 family protein</fullName>
    </recommendedName>
</protein>
<organism evidence="3 4">
    <name type="scientific">Saccharopolyspora taberi</name>
    <dbReference type="NCBI Taxonomy" id="60895"/>
    <lineage>
        <taxon>Bacteria</taxon>
        <taxon>Bacillati</taxon>
        <taxon>Actinomycetota</taxon>
        <taxon>Actinomycetes</taxon>
        <taxon>Pseudonocardiales</taxon>
        <taxon>Pseudonocardiaceae</taxon>
        <taxon>Saccharopolyspora</taxon>
    </lineage>
</organism>
<sequence>MADVDDLRAVWDIEPLRGLWEKARETLESPRQDATFRLELPDAETRDAVGSLVGRKMMGHGTRIKLTTLDERVRATRFRLSLEEVLEILHGRPVIRRTSESAERNARRERLTETVRAALAEQSVSGGWTDAWIRWIHQYGRIADEDLPGIARRAASVLARLALEAEPEVWHSRADLAARVGGAHQLDNGMPLSRVVLRAAALARGVAAPGNERERRELWERCGVVLDGVSATALTWALPLVGDDPWSRSVRQRTELGLPAHLMHLDLAAAPERLVEPGTTIAVCENPRILEATAQEEIRHPLVCVSGNPTTVTLALLGRLASNGARLRYHGDFDWPGLRIAGAAMKHAEPWRMSAADYRQALDEAARDRIDLPSLVGEPVPTPWDPALAELMANTGRAVEEEAVLPTLLADLRAGLG</sequence>
<accession>A0ABN3V3V8</accession>
<dbReference type="Pfam" id="PF11796">
    <property type="entry name" value="DUF3323"/>
    <property type="match status" value="1"/>
</dbReference>
<dbReference type="InterPro" id="IPR024465">
    <property type="entry name" value="DUF2399"/>
</dbReference>
<name>A0ABN3V3V8_9PSEU</name>
<feature type="domain" description="Conserved hypothetical protein CHP02679 N terminus" evidence="2">
    <location>
        <begin position="35"/>
        <end position="239"/>
    </location>
</feature>
<evidence type="ECO:0000259" key="1">
    <source>
        <dbReference type="Pfam" id="PF09664"/>
    </source>
</evidence>
<dbReference type="InterPro" id="IPR024466">
    <property type="entry name" value="CHP02679_N"/>
</dbReference>
<feature type="domain" description="DUF2399" evidence="1">
    <location>
        <begin position="261"/>
        <end position="412"/>
    </location>
</feature>
<evidence type="ECO:0000259" key="2">
    <source>
        <dbReference type="Pfam" id="PF11796"/>
    </source>
</evidence>
<dbReference type="Proteomes" id="UP001500979">
    <property type="component" value="Unassembled WGS sequence"/>
</dbReference>
<dbReference type="InterPro" id="IPR013495">
    <property type="entry name" value="CHP02679"/>
</dbReference>
<dbReference type="Pfam" id="PF09664">
    <property type="entry name" value="DUF2399"/>
    <property type="match status" value="1"/>
</dbReference>
<keyword evidence="4" id="KW-1185">Reference proteome</keyword>
<evidence type="ECO:0000313" key="4">
    <source>
        <dbReference type="Proteomes" id="UP001500979"/>
    </source>
</evidence>
<dbReference type="RefSeq" id="WP_344677973.1">
    <property type="nucleotide sequence ID" value="NZ_BAAAUX010000003.1"/>
</dbReference>